<dbReference type="CDD" id="cd03181">
    <property type="entry name" value="GST_C_EF1Bgamma_like"/>
    <property type="match status" value="1"/>
</dbReference>
<gene>
    <name evidence="8" type="ORF">KGF56_003936</name>
</gene>
<dbReference type="Pfam" id="PF00043">
    <property type="entry name" value="GST_C"/>
    <property type="match status" value="1"/>
</dbReference>
<keyword evidence="9" id="KW-1185">Reference proteome</keyword>
<evidence type="ECO:0000313" key="8">
    <source>
        <dbReference type="EMBL" id="KAI3403348.1"/>
    </source>
</evidence>
<name>A0AAI9SUM9_9ASCO</name>
<dbReference type="SFLD" id="SFLDS00019">
    <property type="entry name" value="Glutathione_Transferase_(cytos"/>
    <property type="match status" value="1"/>
</dbReference>
<evidence type="ECO:0000256" key="5">
    <source>
        <dbReference type="SAM" id="MobiDB-lite"/>
    </source>
</evidence>
<feature type="region of interest" description="Disordered" evidence="5">
    <location>
        <begin position="212"/>
        <end position="270"/>
    </location>
</feature>
<evidence type="ECO:0000256" key="2">
    <source>
        <dbReference type="ARBA" id="ARBA00022768"/>
    </source>
</evidence>
<accession>A0AAI9SUM9</accession>
<keyword evidence="3 4" id="KW-0648">Protein biosynthesis</keyword>
<dbReference type="AlphaFoldDB" id="A0AAI9SUM9"/>
<feature type="domain" description="GST C-terminal" evidence="7">
    <location>
        <begin position="85"/>
        <end position="214"/>
    </location>
</feature>
<dbReference type="PROSITE" id="PS50040">
    <property type="entry name" value="EF1G_C"/>
    <property type="match status" value="1"/>
</dbReference>
<evidence type="ECO:0000313" key="9">
    <source>
        <dbReference type="Proteomes" id="UP001202479"/>
    </source>
</evidence>
<dbReference type="SUPFAM" id="SSF89942">
    <property type="entry name" value="eEF1-gamma domain"/>
    <property type="match status" value="1"/>
</dbReference>
<feature type="compositionally biased region" description="Low complexity" evidence="5">
    <location>
        <begin position="225"/>
        <end position="236"/>
    </location>
</feature>
<proteinExistence type="predicted"/>
<dbReference type="GeneID" id="73381551"/>
<dbReference type="InterPro" id="IPR001662">
    <property type="entry name" value="EF1B_G_C"/>
</dbReference>
<dbReference type="InterPro" id="IPR004046">
    <property type="entry name" value="GST_C"/>
</dbReference>
<keyword evidence="2 4" id="KW-0251">Elongation factor</keyword>
<dbReference type="GO" id="GO:0003746">
    <property type="term" value="F:translation elongation factor activity"/>
    <property type="evidence" value="ECO:0007669"/>
    <property type="project" value="UniProtKB-UniRule"/>
</dbReference>
<dbReference type="FunFam" id="1.20.1050.10:FF:000006">
    <property type="entry name" value="Elongation factor 1 gamma"/>
    <property type="match status" value="1"/>
</dbReference>
<dbReference type="InterPro" id="IPR004045">
    <property type="entry name" value="Glutathione_S-Trfase_N"/>
</dbReference>
<dbReference type="SMART" id="SM01183">
    <property type="entry name" value="EF1G"/>
    <property type="match status" value="1"/>
</dbReference>
<dbReference type="PANTHER" id="PTHR43986">
    <property type="entry name" value="ELONGATION FACTOR 1-GAMMA"/>
    <property type="match status" value="1"/>
</dbReference>
<feature type="domain" description="EF-1-gamma C-terminal" evidence="6">
    <location>
        <begin position="259"/>
        <end position="421"/>
    </location>
</feature>
<dbReference type="Pfam" id="PF00647">
    <property type="entry name" value="EF1G"/>
    <property type="match status" value="1"/>
</dbReference>
<evidence type="ECO:0000259" key="7">
    <source>
        <dbReference type="PROSITE" id="PS50405"/>
    </source>
</evidence>
<evidence type="ECO:0000256" key="4">
    <source>
        <dbReference type="PROSITE-ProRule" id="PRU00519"/>
    </source>
</evidence>
<protein>
    <submittedName>
        <fullName evidence="8">TEF4</fullName>
    </submittedName>
</protein>
<dbReference type="GO" id="GO:0005085">
    <property type="term" value="F:guanyl-nucleotide exchange factor activity"/>
    <property type="evidence" value="ECO:0007669"/>
    <property type="project" value="UniProtKB-ARBA"/>
</dbReference>
<comment type="caution">
    <text evidence="8">The sequence shown here is derived from an EMBL/GenBank/DDBJ whole genome shotgun (WGS) entry which is preliminary data.</text>
</comment>
<dbReference type="InterPro" id="IPR036249">
    <property type="entry name" value="Thioredoxin-like_sf"/>
</dbReference>
<dbReference type="RefSeq" id="XP_049179095.1">
    <property type="nucleotide sequence ID" value="XM_049325322.1"/>
</dbReference>
<dbReference type="SUPFAM" id="SSF52833">
    <property type="entry name" value="Thioredoxin-like"/>
    <property type="match status" value="1"/>
</dbReference>
<dbReference type="GO" id="GO:0005737">
    <property type="term" value="C:cytoplasm"/>
    <property type="evidence" value="ECO:0007669"/>
    <property type="project" value="TreeGrafter"/>
</dbReference>
<comment type="pathway">
    <text evidence="1">Protein biosynthesis; polypeptide chain elongation.</text>
</comment>
<dbReference type="SUPFAM" id="SSF47616">
    <property type="entry name" value="GST C-terminal domain-like"/>
    <property type="match status" value="1"/>
</dbReference>
<dbReference type="FunFam" id="3.40.30.10:FF:000142">
    <property type="entry name" value="Elongation factor 1 gamma"/>
    <property type="match status" value="1"/>
</dbReference>
<reference evidence="8" key="1">
    <citation type="journal article" date="2022" name="DNA Res.">
        <title>Genome analysis of five recently described species of the CUG-Ser clade uncovers Candida theae as a new hybrid lineage with pathogenic potential in the Candida parapsilosis species complex.</title>
        <authorList>
            <person name="Mixao V."/>
            <person name="Del Olmo V."/>
            <person name="Hegedusova E."/>
            <person name="Saus E."/>
            <person name="Pryszcz L."/>
            <person name="Cillingova A."/>
            <person name="Nosek J."/>
            <person name="Gabaldon T."/>
        </authorList>
    </citation>
    <scope>NUCLEOTIDE SEQUENCE</scope>
    <source>
        <strain evidence="8">CBS 10844</strain>
    </source>
</reference>
<evidence type="ECO:0000259" key="6">
    <source>
        <dbReference type="PROSITE" id="PS50040"/>
    </source>
</evidence>
<dbReference type="PANTHER" id="PTHR43986:SF1">
    <property type="entry name" value="ELONGATION FACTOR 1-GAMMA"/>
    <property type="match status" value="1"/>
</dbReference>
<dbReference type="Proteomes" id="UP001202479">
    <property type="component" value="Unassembled WGS sequence"/>
</dbReference>
<evidence type="ECO:0000256" key="1">
    <source>
        <dbReference type="ARBA" id="ARBA00004815"/>
    </source>
</evidence>
<sequence>MSQGTLYVLPTSPRSFILEDLVKYYKLDIKISDEKDERYQHYFPLGKTPAFIGAKGYALTEVIAIARYLFSLVPADQVKGVLGKNGAQYASILQWESLINQEWIGAWVPTFYLAVGKAPFNKKVNDENLAKLNTIGGILETRLHDYTFLVGERITFADLFAVAAISVALKTTLGAPFLAKFPNINRWFKTVSQSPFWNGRFEGFEAVKEPLTFTPPKKEKKKETNAAAAADAAPKAPKAKAADAADEAGDEPAPSAPKPKHPLEALGKPKNPLDEWKRVYSNEETREVAIPWFWKNQYDAEDWSLWKVDYKYNDELTLTFMSNNLIGGFFNRLSASTKYMFGCLVVYGENNNNGITGAFLVRGQDYVPAFDVAPDWESYEFTKLDASKPEDKEFIENMFAWDKPVEVNGEKRVISDGKVFK</sequence>
<dbReference type="InterPro" id="IPR040079">
    <property type="entry name" value="Glutathione_S-Trfase"/>
</dbReference>
<dbReference type="InterPro" id="IPR050802">
    <property type="entry name" value="EF-GSTs"/>
</dbReference>
<dbReference type="InterPro" id="IPR010987">
    <property type="entry name" value="Glutathione-S-Trfase_C-like"/>
</dbReference>
<dbReference type="GO" id="GO:0005634">
    <property type="term" value="C:nucleus"/>
    <property type="evidence" value="ECO:0007669"/>
    <property type="project" value="TreeGrafter"/>
</dbReference>
<dbReference type="Gene3D" id="3.40.30.10">
    <property type="entry name" value="Glutaredoxin"/>
    <property type="match status" value="1"/>
</dbReference>
<dbReference type="Gene3D" id="1.20.1050.10">
    <property type="match status" value="1"/>
</dbReference>
<organism evidence="8 9">
    <name type="scientific">Candida oxycetoniae</name>
    <dbReference type="NCBI Taxonomy" id="497107"/>
    <lineage>
        <taxon>Eukaryota</taxon>
        <taxon>Fungi</taxon>
        <taxon>Dikarya</taxon>
        <taxon>Ascomycota</taxon>
        <taxon>Saccharomycotina</taxon>
        <taxon>Pichiomycetes</taxon>
        <taxon>Debaryomycetaceae</taxon>
        <taxon>Candida/Lodderomyces clade</taxon>
        <taxon>Candida</taxon>
    </lineage>
</organism>
<dbReference type="EMBL" id="JAHUZD010000128">
    <property type="protein sequence ID" value="KAI3403348.1"/>
    <property type="molecule type" value="Genomic_DNA"/>
</dbReference>
<dbReference type="Gene3D" id="3.30.70.1010">
    <property type="entry name" value="Translation elongation factor EF1B, gamma chain, conserved domain"/>
    <property type="match status" value="1"/>
</dbReference>
<dbReference type="InterPro" id="IPR036433">
    <property type="entry name" value="EF1B_G_C_sf"/>
</dbReference>
<dbReference type="CDD" id="cd03044">
    <property type="entry name" value="GST_N_EF1Bgamma"/>
    <property type="match status" value="1"/>
</dbReference>
<dbReference type="FunFam" id="3.30.70.1010:FF:000001">
    <property type="entry name" value="Elongation factor 1-gamma 1"/>
    <property type="match status" value="1"/>
</dbReference>
<dbReference type="PROSITE" id="PS50405">
    <property type="entry name" value="GST_CTER"/>
    <property type="match status" value="1"/>
</dbReference>
<evidence type="ECO:0000256" key="3">
    <source>
        <dbReference type="ARBA" id="ARBA00022917"/>
    </source>
</evidence>
<dbReference type="Pfam" id="PF02798">
    <property type="entry name" value="GST_N"/>
    <property type="match status" value="1"/>
</dbReference>
<dbReference type="InterPro" id="IPR036282">
    <property type="entry name" value="Glutathione-S-Trfase_C_sf"/>
</dbReference>